<evidence type="ECO:0000313" key="2">
    <source>
        <dbReference type="EMBL" id="GID78046.1"/>
    </source>
</evidence>
<dbReference type="InterPro" id="IPR046065">
    <property type="entry name" value="DUF6023"/>
</dbReference>
<evidence type="ECO:0000313" key="3">
    <source>
        <dbReference type="Proteomes" id="UP000609879"/>
    </source>
</evidence>
<evidence type="ECO:0008006" key="4">
    <source>
        <dbReference type="Google" id="ProtNLM"/>
    </source>
</evidence>
<feature type="signal peptide" evidence="1">
    <location>
        <begin position="1"/>
        <end position="24"/>
    </location>
</feature>
<evidence type="ECO:0000256" key="1">
    <source>
        <dbReference type="SAM" id="SignalP"/>
    </source>
</evidence>
<proteinExistence type="predicted"/>
<organism evidence="2 3">
    <name type="scientific">Paractinoplanes deccanensis</name>
    <dbReference type="NCBI Taxonomy" id="113561"/>
    <lineage>
        <taxon>Bacteria</taxon>
        <taxon>Bacillati</taxon>
        <taxon>Actinomycetota</taxon>
        <taxon>Actinomycetes</taxon>
        <taxon>Micromonosporales</taxon>
        <taxon>Micromonosporaceae</taxon>
        <taxon>Paractinoplanes</taxon>
    </lineage>
</organism>
<keyword evidence="1" id="KW-0732">Signal</keyword>
<gene>
    <name evidence="2" type="ORF">Ade02nite_66870</name>
</gene>
<protein>
    <recommendedName>
        <fullName evidence="4">Secreted protein</fullName>
    </recommendedName>
</protein>
<keyword evidence="3" id="KW-1185">Reference proteome</keyword>
<comment type="caution">
    <text evidence="2">The sequence shown here is derived from an EMBL/GenBank/DDBJ whole genome shotgun (WGS) entry which is preliminary data.</text>
</comment>
<dbReference type="EMBL" id="BOMI01000134">
    <property type="protein sequence ID" value="GID78046.1"/>
    <property type="molecule type" value="Genomic_DNA"/>
</dbReference>
<reference evidence="2 3" key="1">
    <citation type="submission" date="2021-01" db="EMBL/GenBank/DDBJ databases">
        <title>Whole genome shotgun sequence of Actinoplanes deccanensis NBRC 13994.</title>
        <authorList>
            <person name="Komaki H."/>
            <person name="Tamura T."/>
        </authorList>
    </citation>
    <scope>NUCLEOTIDE SEQUENCE [LARGE SCALE GENOMIC DNA]</scope>
    <source>
        <strain evidence="2 3">NBRC 13994</strain>
    </source>
</reference>
<dbReference type="Pfam" id="PF19487">
    <property type="entry name" value="DUF6023"/>
    <property type="match status" value="1"/>
</dbReference>
<name>A0ABQ3YDG4_9ACTN</name>
<sequence length="151" mass="16027">MRGAVLYAAAAVLLAGGTAWWLLAAPDDTRPAGQIDEWQRTAERLLPDTDMQQDRSTLTLDAGAEQSVSTELPSGEYSVSLICVGGPGSTVRVSLDATGFGGVGDSGLGLTCEQERSPESFPLRLTDEFRMTVSAGEDSPVIFRYSVVRIS</sequence>
<accession>A0ABQ3YDG4</accession>
<feature type="chain" id="PRO_5046849966" description="Secreted protein" evidence="1">
    <location>
        <begin position="25"/>
        <end position="151"/>
    </location>
</feature>
<dbReference type="Proteomes" id="UP000609879">
    <property type="component" value="Unassembled WGS sequence"/>
</dbReference>